<keyword evidence="3" id="KW-1185">Reference proteome</keyword>
<feature type="transmembrane region" description="Helical" evidence="1">
    <location>
        <begin position="55"/>
        <end position="73"/>
    </location>
</feature>
<feature type="transmembrane region" description="Helical" evidence="1">
    <location>
        <begin position="455"/>
        <end position="475"/>
    </location>
</feature>
<evidence type="ECO:0000313" key="3">
    <source>
        <dbReference type="Proteomes" id="UP000688137"/>
    </source>
</evidence>
<keyword evidence="1" id="KW-1133">Transmembrane helix</keyword>
<keyword evidence="1" id="KW-0472">Membrane</keyword>
<reference evidence="2" key="1">
    <citation type="submission" date="2021-01" db="EMBL/GenBank/DDBJ databases">
        <authorList>
            <consortium name="Genoscope - CEA"/>
            <person name="William W."/>
        </authorList>
    </citation>
    <scope>NUCLEOTIDE SEQUENCE</scope>
</reference>
<organism evidence="2 3">
    <name type="scientific">Paramecium primaurelia</name>
    <dbReference type="NCBI Taxonomy" id="5886"/>
    <lineage>
        <taxon>Eukaryota</taxon>
        <taxon>Sar</taxon>
        <taxon>Alveolata</taxon>
        <taxon>Ciliophora</taxon>
        <taxon>Intramacronucleata</taxon>
        <taxon>Oligohymenophorea</taxon>
        <taxon>Peniculida</taxon>
        <taxon>Parameciidae</taxon>
        <taxon>Paramecium</taxon>
    </lineage>
</organism>
<dbReference type="Proteomes" id="UP000688137">
    <property type="component" value="Unassembled WGS sequence"/>
</dbReference>
<feature type="transmembrane region" description="Helical" evidence="1">
    <location>
        <begin position="129"/>
        <end position="149"/>
    </location>
</feature>
<evidence type="ECO:0000256" key="1">
    <source>
        <dbReference type="SAM" id="Phobius"/>
    </source>
</evidence>
<protein>
    <recommendedName>
        <fullName evidence="4">Transmembrane protein</fullName>
    </recommendedName>
</protein>
<dbReference type="AlphaFoldDB" id="A0A8S1PS45"/>
<evidence type="ECO:0000313" key="2">
    <source>
        <dbReference type="EMBL" id="CAD8106240.1"/>
    </source>
</evidence>
<feature type="transmembrane region" description="Helical" evidence="1">
    <location>
        <begin position="80"/>
        <end position="99"/>
    </location>
</feature>
<feature type="transmembrane region" description="Helical" evidence="1">
    <location>
        <begin position="155"/>
        <end position="172"/>
    </location>
</feature>
<name>A0A8S1PS45_PARPR</name>
<evidence type="ECO:0008006" key="4">
    <source>
        <dbReference type="Google" id="ProtNLM"/>
    </source>
</evidence>
<proteinExistence type="predicted"/>
<dbReference type="EMBL" id="CAJJDM010000133">
    <property type="protein sequence ID" value="CAD8106240.1"/>
    <property type="molecule type" value="Genomic_DNA"/>
</dbReference>
<dbReference type="OMA" id="IVITIRL"/>
<accession>A0A8S1PS45</accession>
<feature type="transmembrane region" description="Helical" evidence="1">
    <location>
        <begin position="105"/>
        <end position="124"/>
    </location>
</feature>
<sequence>MNKFTLRFPLELEQKYEEATKESSLSHFKSYHPLLIMINLGVAIIQLQQGQLTNGILESIITIIFIIEFPIVCRMKRNKNICSIFVINNIIMTSIQLMVDKNTNNYNNLYVSGCGITMINITLLEHYDFIWNTISLTIVITIRLIYIIYYFKFDGMAIIYIAVSCYLYILMYRKTYVRRALFLQYENEKEIRKILDEIIKDVYIHFKFDQDSFQFELKYANQLAIQRIGIQGNQDLKDFLHNFSIYDSKHQQQQCENQYKSRNINIQHSTGMDSMNVGQYLYEMMVAVKKNSTFLEIMVKDNSTQQLYNVRCFQYSVINKEIIMLMEQRSKIMEENIQLKLKDQEIQLLTKQLIKINIRTKKQLNQLCSIIESSESNPYFKINESTVNAQIISNTKIQMILDAFQIYYYRRETEQLLDIFSLNQIIYKCLTIMNIIAEVEDKHITFESESNESDIITSISNIVYFILQNLLYLFLVQQTHKNVKFTLRNLDKDKIIIFNFYIDGLISLEFLKQNSFIMSMVYKGLQIVGPKAEIITTSDIINNNTQNPYLIQVKIYKNLHNIMKQQQ</sequence>
<feature type="transmembrane region" description="Helical" evidence="1">
    <location>
        <begin position="31"/>
        <end position="49"/>
    </location>
</feature>
<gene>
    <name evidence="2" type="ORF">PPRIM_AZ9-3.1.T1300022</name>
</gene>
<comment type="caution">
    <text evidence="2">The sequence shown here is derived from an EMBL/GenBank/DDBJ whole genome shotgun (WGS) entry which is preliminary data.</text>
</comment>
<keyword evidence="1" id="KW-0812">Transmembrane</keyword>